<reference evidence="2 3" key="1">
    <citation type="submission" date="2024-09" db="EMBL/GenBank/DDBJ databases">
        <authorList>
            <person name="Sun Q."/>
            <person name="Mori K."/>
        </authorList>
    </citation>
    <scope>NUCLEOTIDE SEQUENCE [LARGE SCALE GENOMIC DNA]</scope>
    <source>
        <strain evidence="2 3">JCM 3324</strain>
    </source>
</reference>
<dbReference type="PANTHER" id="PTHR43441:SF2">
    <property type="entry name" value="FAMILY ACETYLTRANSFERASE, PUTATIVE (AFU_ORTHOLOGUE AFUA_7G00850)-RELATED"/>
    <property type="match status" value="1"/>
</dbReference>
<dbReference type="SUPFAM" id="SSF55729">
    <property type="entry name" value="Acyl-CoA N-acyltransferases (Nat)"/>
    <property type="match status" value="1"/>
</dbReference>
<evidence type="ECO:0000259" key="1">
    <source>
        <dbReference type="PROSITE" id="PS51186"/>
    </source>
</evidence>
<keyword evidence="3" id="KW-1185">Reference proteome</keyword>
<name>A0ABV5NYY9_9ACTN</name>
<protein>
    <submittedName>
        <fullName evidence="2">GNAT family N-acetyltransferase</fullName>
        <ecNumber evidence="2">2.3.-.-</ecNumber>
    </submittedName>
</protein>
<dbReference type="Proteomes" id="UP001589568">
    <property type="component" value="Unassembled WGS sequence"/>
</dbReference>
<sequence length="180" mass="20512">MQIEYVRLSPDDTEALVAFLMADPWPFHAGVQDPEAIRKRVADGVYDDADNRTFWQIADGERAGLVRLTDLSDATPMFDLRILPRFRGRGLGKDAVRWLTAYLFDAFPQIQRVEGQTRGDNVTMRAVFRACGYVKEAHYREAWPAPDGSAHDSIAYAILRRDWVSGTVTPLVWDDEPVRR</sequence>
<dbReference type="Pfam" id="PF13302">
    <property type="entry name" value="Acetyltransf_3"/>
    <property type="match status" value="1"/>
</dbReference>
<dbReference type="Gene3D" id="3.40.630.30">
    <property type="match status" value="1"/>
</dbReference>
<dbReference type="EMBL" id="JBHMCF010000042">
    <property type="protein sequence ID" value="MFB9475529.1"/>
    <property type="molecule type" value="Genomic_DNA"/>
</dbReference>
<proteinExistence type="predicted"/>
<dbReference type="RefSeq" id="WP_345399392.1">
    <property type="nucleotide sequence ID" value="NZ_BAAAXS010000001.1"/>
</dbReference>
<evidence type="ECO:0000313" key="3">
    <source>
        <dbReference type="Proteomes" id="UP001589568"/>
    </source>
</evidence>
<comment type="caution">
    <text evidence="2">The sequence shown here is derived from an EMBL/GenBank/DDBJ whole genome shotgun (WGS) entry which is preliminary data.</text>
</comment>
<evidence type="ECO:0000313" key="2">
    <source>
        <dbReference type="EMBL" id="MFB9475529.1"/>
    </source>
</evidence>
<organism evidence="2 3">
    <name type="scientific">Nonomuraea salmonea</name>
    <dbReference type="NCBI Taxonomy" id="46181"/>
    <lineage>
        <taxon>Bacteria</taxon>
        <taxon>Bacillati</taxon>
        <taxon>Actinomycetota</taxon>
        <taxon>Actinomycetes</taxon>
        <taxon>Streptosporangiales</taxon>
        <taxon>Streptosporangiaceae</taxon>
        <taxon>Nonomuraea</taxon>
    </lineage>
</organism>
<feature type="domain" description="N-acetyltransferase" evidence="1">
    <location>
        <begin position="3"/>
        <end position="161"/>
    </location>
</feature>
<dbReference type="InterPro" id="IPR000182">
    <property type="entry name" value="GNAT_dom"/>
</dbReference>
<dbReference type="PANTHER" id="PTHR43441">
    <property type="entry name" value="RIBOSOMAL-PROTEIN-SERINE ACETYLTRANSFERASE"/>
    <property type="match status" value="1"/>
</dbReference>
<dbReference type="GO" id="GO:0016746">
    <property type="term" value="F:acyltransferase activity"/>
    <property type="evidence" value="ECO:0007669"/>
    <property type="project" value="UniProtKB-KW"/>
</dbReference>
<dbReference type="InterPro" id="IPR016181">
    <property type="entry name" value="Acyl_CoA_acyltransferase"/>
</dbReference>
<keyword evidence="2" id="KW-0808">Transferase</keyword>
<accession>A0ABV5NYY9</accession>
<keyword evidence="2" id="KW-0012">Acyltransferase</keyword>
<gene>
    <name evidence="2" type="ORF">ACFFR3_39075</name>
</gene>
<dbReference type="EC" id="2.3.-.-" evidence="2"/>
<dbReference type="InterPro" id="IPR051908">
    <property type="entry name" value="Ribosomal_N-acetyltransferase"/>
</dbReference>
<dbReference type="PROSITE" id="PS51186">
    <property type="entry name" value="GNAT"/>
    <property type="match status" value="1"/>
</dbReference>